<dbReference type="InterPro" id="IPR036910">
    <property type="entry name" value="HMG_box_dom_sf"/>
</dbReference>
<dbReference type="EMBL" id="NBII01000007">
    <property type="protein sequence ID" value="PAV17392.1"/>
    <property type="molecule type" value="Genomic_DNA"/>
</dbReference>
<feature type="domain" description="HMG box" evidence="5">
    <location>
        <begin position="19"/>
        <end position="88"/>
    </location>
</feature>
<feature type="region of interest" description="Disordered" evidence="4">
    <location>
        <begin position="223"/>
        <end position="245"/>
    </location>
</feature>
<dbReference type="STRING" id="2282107.A0A286UCQ1"/>
<evidence type="ECO:0000313" key="7">
    <source>
        <dbReference type="Proteomes" id="UP000217199"/>
    </source>
</evidence>
<dbReference type="SUPFAM" id="SSF47095">
    <property type="entry name" value="HMG-box"/>
    <property type="match status" value="1"/>
</dbReference>
<name>A0A286UCQ1_9AGAM</name>
<evidence type="ECO:0000256" key="3">
    <source>
        <dbReference type="PROSITE-ProRule" id="PRU00267"/>
    </source>
</evidence>
<dbReference type="Proteomes" id="UP000217199">
    <property type="component" value="Unassembled WGS sequence"/>
</dbReference>
<evidence type="ECO:0000256" key="4">
    <source>
        <dbReference type="SAM" id="MobiDB-lite"/>
    </source>
</evidence>
<dbReference type="PROSITE" id="PS50118">
    <property type="entry name" value="HMG_BOX_2"/>
    <property type="match status" value="1"/>
</dbReference>
<gene>
    <name evidence="6" type="ORF">PNOK_0745600</name>
</gene>
<dbReference type="GO" id="GO:0005634">
    <property type="term" value="C:nucleus"/>
    <property type="evidence" value="ECO:0007669"/>
    <property type="project" value="UniProtKB-UniRule"/>
</dbReference>
<dbReference type="AlphaFoldDB" id="A0A286UCQ1"/>
<dbReference type="InterPro" id="IPR009071">
    <property type="entry name" value="HMG_box_dom"/>
</dbReference>
<keyword evidence="7" id="KW-1185">Reference proteome</keyword>
<dbReference type="PANTHER" id="PTHR45789">
    <property type="entry name" value="FI18025P1"/>
    <property type="match status" value="1"/>
</dbReference>
<feature type="DNA-binding region" description="HMG box" evidence="3">
    <location>
        <begin position="19"/>
        <end position="88"/>
    </location>
</feature>
<dbReference type="SMART" id="SM00398">
    <property type="entry name" value="HMG"/>
    <property type="match status" value="1"/>
</dbReference>
<dbReference type="InterPro" id="IPR051356">
    <property type="entry name" value="SOX/SOX-like_TF"/>
</dbReference>
<dbReference type="CDD" id="cd01389">
    <property type="entry name" value="HMG-box_ROX1-like"/>
    <property type="match status" value="1"/>
</dbReference>
<keyword evidence="2 3" id="KW-0539">Nucleus</keyword>
<dbReference type="OrthoDB" id="6247875at2759"/>
<protein>
    <submittedName>
        <fullName evidence="6">HMG (High mobility group) box</fullName>
    </submittedName>
</protein>
<evidence type="ECO:0000313" key="6">
    <source>
        <dbReference type="EMBL" id="PAV17392.1"/>
    </source>
</evidence>
<accession>A0A286UCQ1</accession>
<sequence length="245" mass="27685">MLPSSDVGEGSSTTGRPHIPRPANCYILFRRELRKAYVPPPGKKADERSRSKFTSNLWNNMSREEKAPWREKARLIKEAHKIRYPDYRYKPKRKIPVKEASDLGKKKQVEEKASLINNNISLNNYRLTEPRPYPIHSMIMAPFFPQQMNAGLQQVGQTPSSYLTGGLARGVSEYNSYERGPSATPMASVLGPLYPSYVQSSSQNLGVSNQLDTYGNIQRIQTPVGTQRGSQVYPSQYPYPPPYSS</sequence>
<organism evidence="6 7">
    <name type="scientific">Pyrrhoderma noxium</name>
    <dbReference type="NCBI Taxonomy" id="2282107"/>
    <lineage>
        <taxon>Eukaryota</taxon>
        <taxon>Fungi</taxon>
        <taxon>Dikarya</taxon>
        <taxon>Basidiomycota</taxon>
        <taxon>Agaricomycotina</taxon>
        <taxon>Agaricomycetes</taxon>
        <taxon>Hymenochaetales</taxon>
        <taxon>Hymenochaetaceae</taxon>
        <taxon>Pyrrhoderma</taxon>
    </lineage>
</organism>
<dbReference type="PANTHER" id="PTHR45789:SF2">
    <property type="entry name" value="FI18025P1"/>
    <property type="match status" value="1"/>
</dbReference>
<feature type="region of interest" description="Disordered" evidence="4">
    <location>
        <begin position="1"/>
        <end position="21"/>
    </location>
</feature>
<dbReference type="InParanoid" id="A0A286UCQ1"/>
<evidence type="ECO:0000259" key="5">
    <source>
        <dbReference type="PROSITE" id="PS50118"/>
    </source>
</evidence>
<dbReference type="GO" id="GO:0000978">
    <property type="term" value="F:RNA polymerase II cis-regulatory region sequence-specific DNA binding"/>
    <property type="evidence" value="ECO:0007669"/>
    <property type="project" value="TreeGrafter"/>
</dbReference>
<reference evidence="6 7" key="1">
    <citation type="journal article" date="2017" name="Mol. Ecol.">
        <title>Comparative and population genomic landscape of Phellinus noxius: A hypervariable fungus causing root rot in trees.</title>
        <authorList>
            <person name="Chung C.L."/>
            <person name="Lee T.J."/>
            <person name="Akiba M."/>
            <person name="Lee H.H."/>
            <person name="Kuo T.H."/>
            <person name="Liu D."/>
            <person name="Ke H.M."/>
            <person name="Yokoi T."/>
            <person name="Roa M.B."/>
            <person name="Lu M.J."/>
            <person name="Chang Y.Y."/>
            <person name="Ann P.J."/>
            <person name="Tsai J.N."/>
            <person name="Chen C.Y."/>
            <person name="Tzean S.S."/>
            <person name="Ota Y."/>
            <person name="Hattori T."/>
            <person name="Sahashi N."/>
            <person name="Liou R.F."/>
            <person name="Kikuchi T."/>
            <person name="Tsai I.J."/>
        </authorList>
    </citation>
    <scope>NUCLEOTIDE SEQUENCE [LARGE SCALE GENOMIC DNA]</scope>
    <source>
        <strain evidence="6 7">FFPRI411160</strain>
    </source>
</reference>
<evidence type="ECO:0000256" key="2">
    <source>
        <dbReference type="ARBA" id="ARBA00023242"/>
    </source>
</evidence>
<proteinExistence type="predicted"/>
<comment type="caution">
    <text evidence="6">The sequence shown here is derived from an EMBL/GenBank/DDBJ whole genome shotgun (WGS) entry which is preliminary data.</text>
</comment>
<keyword evidence="1 3" id="KW-0238">DNA-binding</keyword>
<evidence type="ECO:0000256" key="1">
    <source>
        <dbReference type="ARBA" id="ARBA00023125"/>
    </source>
</evidence>
<dbReference type="Pfam" id="PF00505">
    <property type="entry name" value="HMG_box"/>
    <property type="match status" value="1"/>
</dbReference>
<dbReference type="Gene3D" id="1.10.30.10">
    <property type="entry name" value="High mobility group box domain"/>
    <property type="match status" value="1"/>
</dbReference>
<dbReference type="GO" id="GO:0000981">
    <property type="term" value="F:DNA-binding transcription factor activity, RNA polymerase II-specific"/>
    <property type="evidence" value="ECO:0007669"/>
    <property type="project" value="TreeGrafter"/>
</dbReference>